<dbReference type="EnsemblPlants" id="ONIVA08G03930.1">
    <property type="protein sequence ID" value="ONIVA08G03930.1"/>
    <property type="gene ID" value="ONIVA08G03930"/>
</dbReference>
<evidence type="ECO:0000313" key="1">
    <source>
        <dbReference type="EnsemblPlants" id="ONIVA08G03930.1"/>
    </source>
</evidence>
<protein>
    <submittedName>
        <fullName evidence="1">Uncharacterized protein</fullName>
    </submittedName>
</protein>
<accession>A0A0E0I7K9</accession>
<sequence>MAISNAMKFLRVGIKFKFFNLNLPKFIFFAITHLSKFKAANNHVSSKPQFGGGDLVAFCVLSTQLIAIAYPPKMVELERKIGEDQYDSFI</sequence>
<dbReference type="OMA" id="MKFLRVG"/>
<dbReference type="HOGENOM" id="CLU_2486955_0_0_1"/>
<organism evidence="1">
    <name type="scientific">Oryza nivara</name>
    <name type="common">Indian wild rice</name>
    <name type="synonym">Oryza sativa f. spontanea</name>
    <dbReference type="NCBI Taxonomy" id="4536"/>
    <lineage>
        <taxon>Eukaryota</taxon>
        <taxon>Viridiplantae</taxon>
        <taxon>Streptophyta</taxon>
        <taxon>Embryophyta</taxon>
        <taxon>Tracheophyta</taxon>
        <taxon>Spermatophyta</taxon>
        <taxon>Magnoliopsida</taxon>
        <taxon>Liliopsida</taxon>
        <taxon>Poales</taxon>
        <taxon>Poaceae</taxon>
        <taxon>BOP clade</taxon>
        <taxon>Oryzoideae</taxon>
        <taxon>Oryzeae</taxon>
        <taxon>Oryzinae</taxon>
        <taxon>Oryza</taxon>
    </lineage>
</organism>
<dbReference type="Proteomes" id="UP000006591">
    <property type="component" value="Chromosome 8"/>
</dbReference>
<keyword evidence="2" id="KW-1185">Reference proteome</keyword>
<name>A0A0E0I7K9_ORYNI</name>
<proteinExistence type="predicted"/>
<reference evidence="1" key="2">
    <citation type="submission" date="2018-04" db="EMBL/GenBank/DDBJ databases">
        <title>OnivRS2 (Oryza nivara Reference Sequence Version 2).</title>
        <authorList>
            <person name="Zhang J."/>
            <person name="Kudrna D."/>
            <person name="Lee S."/>
            <person name="Talag J."/>
            <person name="Rajasekar S."/>
            <person name="Welchert J."/>
            <person name="Hsing Y.-I."/>
            <person name="Wing R.A."/>
        </authorList>
    </citation>
    <scope>NUCLEOTIDE SEQUENCE [LARGE SCALE GENOMIC DNA]</scope>
    <source>
        <strain evidence="1">SL10</strain>
    </source>
</reference>
<dbReference type="AlphaFoldDB" id="A0A0E0I7K9"/>
<dbReference type="Gramene" id="ONIVA08G03930.1">
    <property type="protein sequence ID" value="ONIVA08G03930.1"/>
    <property type="gene ID" value="ONIVA08G03930"/>
</dbReference>
<evidence type="ECO:0000313" key="2">
    <source>
        <dbReference type="Proteomes" id="UP000006591"/>
    </source>
</evidence>
<reference evidence="1" key="1">
    <citation type="submission" date="2015-04" db="UniProtKB">
        <authorList>
            <consortium name="EnsemblPlants"/>
        </authorList>
    </citation>
    <scope>IDENTIFICATION</scope>
    <source>
        <strain evidence="1">SL10</strain>
    </source>
</reference>